<evidence type="ECO:0000256" key="11">
    <source>
        <dbReference type="SAM" id="Phobius"/>
    </source>
</evidence>
<name>A0A8J4ES02_9ACTN</name>
<dbReference type="EMBL" id="BOPO01000143">
    <property type="protein sequence ID" value="GIL31419.1"/>
    <property type="molecule type" value="Genomic_DNA"/>
</dbReference>
<evidence type="ECO:0000256" key="2">
    <source>
        <dbReference type="ARBA" id="ARBA00022448"/>
    </source>
</evidence>
<feature type="domain" description="ABC transporter" evidence="12">
    <location>
        <begin position="352"/>
        <end position="586"/>
    </location>
</feature>
<dbReference type="PROSITE" id="PS00211">
    <property type="entry name" value="ABC_TRANSPORTER_1"/>
    <property type="match status" value="1"/>
</dbReference>
<dbReference type="CDD" id="cd18543">
    <property type="entry name" value="ABC_6TM_Rv0194_D1_like"/>
    <property type="match status" value="1"/>
</dbReference>
<evidence type="ECO:0000313" key="15">
    <source>
        <dbReference type="Proteomes" id="UP000614996"/>
    </source>
</evidence>
<dbReference type="InterPro" id="IPR017871">
    <property type="entry name" value="ABC_transporter-like_CS"/>
</dbReference>
<feature type="transmembrane region" description="Helical" evidence="11">
    <location>
        <begin position="29"/>
        <end position="50"/>
    </location>
</feature>
<evidence type="ECO:0000256" key="7">
    <source>
        <dbReference type="ARBA" id="ARBA00022840"/>
    </source>
</evidence>
<evidence type="ECO:0000256" key="3">
    <source>
        <dbReference type="ARBA" id="ARBA00022475"/>
    </source>
</evidence>
<evidence type="ECO:0000259" key="12">
    <source>
        <dbReference type="PROSITE" id="PS50893"/>
    </source>
</evidence>
<dbReference type="InterPro" id="IPR039421">
    <property type="entry name" value="Type_1_exporter"/>
</dbReference>
<dbReference type="InterPro" id="IPR011527">
    <property type="entry name" value="ABC1_TM_dom"/>
</dbReference>
<keyword evidence="15" id="KW-1185">Reference proteome</keyword>
<comment type="caution">
    <text evidence="14">The sequence shown here is derived from an EMBL/GenBank/DDBJ whole genome shotgun (WGS) entry which is preliminary data.</text>
</comment>
<proteinExistence type="inferred from homology"/>
<keyword evidence="6" id="KW-0547">Nucleotide-binding</keyword>
<dbReference type="RefSeq" id="WP_370467110.1">
    <property type="nucleotide sequence ID" value="NZ_BOPO01000143.1"/>
</dbReference>
<dbReference type="GO" id="GO:0016887">
    <property type="term" value="F:ATP hydrolysis activity"/>
    <property type="evidence" value="ECO:0007669"/>
    <property type="project" value="InterPro"/>
</dbReference>
<evidence type="ECO:0000256" key="1">
    <source>
        <dbReference type="ARBA" id="ARBA00004429"/>
    </source>
</evidence>
<dbReference type="InterPro" id="IPR003439">
    <property type="entry name" value="ABC_transporter-like_ATP-bd"/>
</dbReference>
<dbReference type="Gene3D" id="3.40.50.300">
    <property type="entry name" value="P-loop containing nucleotide triphosphate hydrolases"/>
    <property type="match status" value="1"/>
</dbReference>
<feature type="transmembrane region" description="Helical" evidence="11">
    <location>
        <begin position="173"/>
        <end position="192"/>
    </location>
</feature>
<organism evidence="14 15">
    <name type="scientific">Actinocatenispora comari</name>
    <dbReference type="NCBI Taxonomy" id="2807577"/>
    <lineage>
        <taxon>Bacteria</taxon>
        <taxon>Bacillati</taxon>
        <taxon>Actinomycetota</taxon>
        <taxon>Actinomycetes</taxon>
        <taxon>Micromonosporales</taxon>
        <taxon>Micromonosporaceae</taxon>
        <taxon>Actinocatenispora</taxon>
    </lineage>
</organism>
<evidence type="ECO:0000256" key="6">
    <source>
        <dbReference type="ARBA" id="ARBA00022741"/>
    </source>
</evidence>
<feature type="domain" description="ABC transmembrane type-1" evidence="13">
    <location>
        <begin position="34"/>
        <end position="316"/>
    </location>
</feature>
<feature type="transmembrane region" description="Helical" evidence="11">
    <location>
        <begin position="260"/>
        <end position="281"/>
    </location>
</feature>
<keyword evidence="3" id="KW-1003">Cell membrane</keyword>
<evidence type="ECO:0000313" key="14">
    <source>
        <dbReference type="EMBL" id="GIL31419.1"/>
    </source>
</evidence>
<dbReference type="SMART" id="SM00382">
    <property type="entry name" value="AAA"/>
    <property type="match status" value="1"/>
</dbReference>
<dbReference type="GO" id="GO:0005886">
    <property type="term" value="C:plasma membrane"/>
    <property type="evidence" value="ECO:0007669"/>
    <property type="project" value="UniProtKB-SubCell"/>
</dbReference>
<dbReference type="GO" id="GO:0005524">
    <property type="term" value="F:ATP binding"/>
    <property type="evidence" value="ECO:0007669"/>
    <property type="project" value="UniProtKB-KW"/>
</dbReference>
<evidence type="ECO:0000256" key="8">
    <source>
        <dbReference type="ARBA" id="ARBA00022989"/>
    </source>
</evidence>
<keyword evidence="7 14" id="KW-0067">ATP-binding</keyword>
<gene>
    <name evidence="14" type="ORF">NUM_66730</name>
</gene>
<dbReference type="AlphaFoldDB" id="A0A8J4ES02"/>
<accession>A0A8J4ES02</accession>
<dbReference type="SUPFAM" id="SSF90123">
    <property type="entry name" value="ABC transporter transmembrane region"/>
    <property type="match status" value="1"/>
</dbReference>
<dbReference type="Proteomes" id="UP000614996">
    <property type="component" value="Unassembled WGS sequence"/>
</dbReference>
<dbReference type="Pfam" id="PF00005">
    <property type="entry name" value="ABC_tran"/>
    <property type="match status" value="1"/>
</dbReference>
<comment type="similarity">
    <text evidence="10">Belongs to the ABC transporter superfamily. Siderophore-Fe(3+) uptake transporter (SIUT) (TC 3.A.1.21) family.</text>
</comment>
<keyword evidence="8 11" id="KW-1133">Transmembrane helix</keyword>
<dbReference type="Pfam" id="PF00664">
    <property type="entry name" value="ABC_membrane"/>
    <property type="match status" value="1"/>
</dbReference>
<dbReference type="SUPFAM" id="SSF52540">
    <property type="entry name" value="P-loop containing nucleoside triphosphate hydrolases"/>
    <property type="match status" value="1"/>
</dbReference>
<dbReference type="InterPro" id="IPR036640">
    <property type="entry name" value="ABC1_TM_sf"/>
</dbReference>
<dbReference type="PROSITE" id="PS50893">
    <property type="entry name" value="ABC_TRANSPORTER_2"/>
    <property type="match status" value="1"/>
</dbReference>
<dbReference type="PANTHER" id="PTHR43394">
    <property type="entry name" value="ATP-DEPENDENT PERMEASE MDL1, MITOCHONDRIAL"/>
    <property type="match status" value="1"/>
</dbReference>
<feature type="transmembrane region" description="Helical" evidence="11">
    <location>
        <begin position="70"/>
        <end position="90"/>
    </location>
</feature>
<evidence type="ECO:0000256" key="4">
    <source>
        <dbReference type="ARBA" id="ARBA00022519"/>
    </source>
</evidence>
<dbReference type="PANTHER" id="PTHR43394:SF1">
    <property type="entry name" value="ATP-BINDING CASSETTE SUB-FAMILY B MEMBER 10, MITOCHONDRIAL"/>
    <property type="match status" value="1"/>
</dbReference>
<evidence type="ECO:0000256" key="5">
    <source>
        <dbReference type="ARBA" id="ARBA00022692"/>
    </source>
</evidence>
<dbReference type="Gene3D" id="1.20.1560.10">
    <property type="entry name" value="ABC transporter type 1, transmembrane domain"/>
    <property type="match status" value="1"/>
</dbReference>
<dbReference type="GO" id="GO:0015421">
    <property type="term" value="F:ABC-type oligopeptide transporter activity"/>
    <property type="evidence" value="ECO:0007669"/>
    <property type="project" value="TreeGrafter"/>
</dbReference>
<evidence type="ECO:0000259" key="13">
    <source>
        <dbReference type="PROSITE" id="PS50929"/>
    </source>
</evidence>
<dbReference type="PROSITE" id="PS50929">
    <property type="entry name" value="ABC_TM1F"/>
    <property type="match status" value="1"/>
</dbReference>
<dbReference type="FunFam" id="3.40.50.300:FF:000221">
    <property type="entry name" value="Multidrug ABC transporter ATP-binding protein"/>
    <property type="match status" value="1"/>
</dbReference>
<sequence>MPKEPPEPSRSAHNPLHNLWRIRHYLRPYLGHMIVMLVSAGLAVGASIVVPLVMQRVVDGPVRHHDQNGLIWFGLAALALGALEAFMVFLRRWTQSYASLSMEADVRDDLYAHMQKLPLTFHDRWQSGQLLSRAITDIGSLRRFLSFGVIYLIVNICQYAVVVVLLIRLYPPLGALVALSAVPLFLISRQFAKRFLRVSRQVQDAQGDLATYVEESAHGIRVVKAFGRRHHMFTRFTANADKVYQLAVQRARLDSRFAPLYELIPNLSLAVIIVVGAVAVVQGHMTLGQLVAFATLQMGLVWPVESLGWILASGQEAMTAADRIYDVFDTEPTVVDRPGAVDLRRDELRGAVRFSDVRFSYPGSDTPVLAGIDLDIAPGETMALVGVTGSGKTTAVSLVPRLYDVTGGRITIDGHDVRDCTLDSLRRNVATAFEEPILFSMSVRENLALGRPDATDDDLAEALRVAQADFVYELPWGLDTRVGEQGLSLSGGQRQRLALARAVVSRPKVLVLDDPLSALDVNTEALVEEALERVLAGTTALLVVHRPSTVALADRVALLEDGRITAVGTHSELLATVPSYRAVLSAEADDRPDLLPEGKGVAAR</sequence>
<evidence type="ECO:0000256" key="10">
    <source>
        <dbReference type="ARBA" id="ARBA00023455"/>
    </source>
</evidence>
<feature type="transmembrane region" description="Helical" evidence="11">
    <location>
        <begin position="144"/>
        <end position="167"/>
    </location>
</feature>
<keyword evidence="4" id="KW-0997">Cell inner membrane</keyword>
<dbReference type="InterPro" id="IPR027417">
    <property type="entry name" value="P-loop_NTPase"/>
</dbReference>
<keyword evidence="2" id="KW-0813">Transport</keyword>
<keyword evidence="9 11" id="KW-0472">Membrane</keyword>
<protein>
    <submittedName>
        <fullName evidence="14">ABC transporter ATP-binding protein</fullName>
    </submittedName>
</protein>
<comment type="subcellular location">
    <subcellularLocation>
        <location evidence="1">Cell inner membrane</location>
        <topology evidence="1">Multi-pass membrane protein</topology>
    </subcellularLocation>
</comment>
<keyword evidence="5 11" id="KW-0812">Transmembrane</keyword>
<reference evidence="15" key="1">
    <citation type="journal article" date="2021" name="Int. J. Syst. Evol. Microbiol.">
        <title>Actinocatenispora comari sp. nov., an endophytic actinomycete isolated from aerial parts of Comarum salesowianum.</title>
        <authorList>
            <person name="Oyunbileg N."/>
            <person name="Iizaka Y."/>
            <person name="Hamada M."/>
            <person name="Davaapurev B.O."/>
            <person name="Fukumoto A."/>
            <person name="Tsetseg B."/>
            <person name="Kato F."/>
            <person name="Tamura T."/>
            <person name="Batkhuu J."/>
            <person name="Anzai Y."/>
        </authorList>
    </citation>
    <scope>NUCLEOTIDE SEQUENCE [LARGE SCALE GENOMIC DNA]</scope>
    <source>
        <strain evidence="15">NUM-2625</strain>
    </source>
</reference>
<dbReference type="InterPro" id="IPR003593">
    <property type="entry name" value="AAA+_ATPase"/>
</dbReference>
<evidence type="ECO:0000256" key="9">
    <source>
        <dbReference type="ARBA" id="ARBA00023136"/>
    </source>
</evidence>